<dbReference type="Pfam" id="PF01593">
    <property type="entry name" value="Amino_oxidase"/>
    <property type="match status" value="2"/>
</dbReference>
<dbReference type="Gene3D" id="3.50.50.60">
    <property type="entry name" value="FAD/NAD(P)-binding domain"/>
    <property type="match status" value="1"/>
</dbReference>
<dbReference type="SUPFAM" id="SSF51905">
    <property type="entry name" value="FAD/NAD(P)-binding domain"/>
    <property type="match status" value="1"/>
</dbReference>
<protein>
    <submittedName>
        <fullName evidence="3">Monoamine oxidase</fullName>
    </submittedName>
</protein>
<dbReference type="STRING" id="1121301.SAMN02745912_02080"/>
<dbReference type="GO" id="GO:0016491">
    <property type="term" value="F:oxidoreductase activity"/>
    <property type="evidence" value="ECO:0007669"/>
    <property type="project" value="InterPro"/>
</dbReference>
<dbReference type="Gene3D" id="1.10.10.1620">
    <property type="match status" value="1"/>
</dbReference>
<dbReference type="PANTHER" id="PTHR10742">
    <property type="entry name" value="FLAVIN MONOAMINE OXIDASE"/>
    <property type="match status" value="1"/>
</dbReference>
<dbReference type="InterPro" id="IPR050281">
    <property type="entry name" value="Flavin_monoamine_oxidase"/>
</dbReference>
<dbReference type="PANTHER" id="PTHR10742:SF410">
    <property type="entry name" value="LYSINE-SPECIFIC HISTONE DEMETHYLASE 2"/>
    <property type="match status" value="1"/>
</dbReference>
<dbReference type="EMBL" id="FRAG01000022">
    <property type="protein sequence ID" value="SHK04778.1"/>
    <property type="molecule type" value="Genomic_DNA"/>
</dbReference>
<accession>A0A1M6PA47</accession>
<evidence type="ECO:0000259" key="2">
    <source>
        <dbReference type="Pfam" id="PF01593"/>
    </source>
</evidence>
<dbReference type="Gene3D" id="3.90.660.10">
    <property type="match status" value="2"/>
</dbReference>
<organism evidence="3 4">
    <name type="scientific">Paramaledivibacter caminithermalis (strain DSM 15212 / CIP 107654 / DViRD3)</name>
    <name type="common">Clostridium caminithermale</name>
    <dbReference type="NCBI Taxonomy" id="1121301"/>
    <lineage>
        <taxon>Bacteria</taxon>
        <taxon>Bacillati</taxon>
        <taxon>Bacillota</taxon>
        <taxon>Clostridia</taxon>
        <taxon>Peptostreptococcales</taxon>
        <taxon>Caminicellaceae</taxon>
        <taxon>Paramaledivibacter</taxon>
    </lineage>
</organism>
<feature type="region of interest" description="Disordered" evidence="1">
    <location>
        <begin position="1"/>
        <end position="27"/>
    </location>
</feature>
<dbReference type="RefSeq" id="WP_084111933.1">
    <property type="nucleotide sequence ID" value="NZ_FRAG01000022.1"/>
</dbReference>
<feature type="domain" description="Amine oxidase" evidence="2">
    <location>
        <begin position="80"/>
        <end position="170"/>
    </location>
</feature>
<dbReference type="InterPro" id="IPR002937">
    <property type="entry name" value="Amino_oxidase"/>
</dbReference>
<dbReference type="SUPFAM" id="SSF54373">
    <property type="entry name" value="FAD-linked reductases, C-terminal domain"/>
    <property type="match status" value="1"/>
</dbReference>
<sequence length="574" mass="66037">MIDDIMPPLVSSEPDFSPPQENNPTRSQRHELLLFSLRKAGRPEDFQNIINLLSPPPDITTIDKPGSFKGVKVGIIGGGLAGLSSAFELRKLGFDITIFDALEDRIGGRVYTYYFDDEKKLYGELGAMRIPVSHETTWHYIDLFNLDTRPFIQYNENAFIYVQGVRVRNDPMGKNVMKYIYPQFNLNYWEKNTPWTELINYGLGTPLSSMPPWIRKEILQIKPVYNPLLLYWTGKGIRQVIQTMGLSQGAINLIGSLSPFAGEFFYNSYYELLQEDYPLDFTFLYEIKNGLVNLPLSIYKSLISEKPKEYKNISHEDLGKVTWKGGTLVTEIHKIQRDNRIILKYKDKHINEFLQESFDYVICAIPFSSLRTVTIDPLFSTNKMQAIKEVNYSASQKTIFLCNKRFWEEGSPSERIIGGGSYTDLPIISIWYPSDHANSDAIDKSSKPGVLLASYNFTLDAIRLGNLRDKRRFKEIKRQVEKVHGLPEGYLNSIVKDYKTVQWDKEKYFYGAFCYFMPEQKKLFSYTMIQPEYNGKIFFAGEHTSATHAWMQGALHSGMRAANQLALCCKKSLK</sequence>
<gene>
    <name evidence="3" type="ORF">SAMN02745912_02080</name>
</gene>
<evidence type="ECO:0000256" key="1">
    <source>
        <dbReference type="SAM" id="MobiDB-lite"/>
    </source>
</evidence>
<evidence type="ECO:0000313" key="4">
    <source>
        <dbReference type="Proteomes" id="UP000184465"/>
    </source>
</evidence>
<dbReference type="Proteomes" id="UP000184465">
    <property type="component" value="Unassembled WGS sequence"/>
</dbReference>
<proteinExistence type="predicted"/>
<feature type="domain" description="Amine oxidase" evidence="2">
    <location>
        <begin position="318"/>
        <end position="565"/>
    </location>
</feature>
<dbReference type="AlphaFoldDB" id="A0A1M6PA47"/>
<reference evidence="4" key="1">
    <citation type="submission" date="2016-11" db="EMBL/GenBank/DDBJ databases">
        <authorList>
            <person name="Varghese N."/>
            <person name="Submissions S."/>
        </authorList>
    </citation>
    <scope>NUCLEOTIDE SEQUENCE [LARGE SCALE GENOMIC DNA]</scope>
    <source>
        <strain evidence="4">DSM 15212 / CIP 107654 / DViRD3</strain>
    </source>
</reference>
<evidence type="ECO:0000313" key="3">
    <source>
        <dbReference type="EMBL" id="SHK04778.1"/>
    </source>
</evidence>
<name>A0A1M6PA47_PARC5</name>
<dbReference type="InterPro" id="IPR036188">
    <property type="entry name" value="FAD/NAD-bd_sf"/>
</dbReference>
<keyword evidence="4" id="KW-1185">Reference proteome</keyword>